<dbReference type="GO" id="GO:0051539">
    <property type="term" value="F:4 iron, 4 sulfur cluster binding"/>
    <property type="evidence" value="ECO:0007669"/>
    <property type="project" value="UniProtKB-KW"/>
</dbReference>
<comment type="caution">
    <text evidence="6">The sequence shown here is derived from an EMBL/GenBank/DDBJ whole genome shotgun (WGS) entry which is preliminary data.</text>
</comment>
<feature type="domain" description="4Fe-4S ferredoxin-type" evidence="5">
    <location>
        <begin position="174"/>
        <end position="203"/>
    </location>
</feature>
<protein>
    <submittedName>
        <fullName evidence="6">NADH-quinone oxidoreductase subunit I</fullName>
    </submittedName>
</protein>
<dbReference type="InterPro" id="IPR010226">
    <property type="entry name" value="NADH_quinone_OxRdtase_chainI"/>
</dbReference>
<evidence type="ECO:0000256" key="4">
    <source>
        <dbReference type="ARBA" id="ARBA00023014"/>
    </source>
</evidence>
<dbReference type="SUPFAM" id="SSF46548">
    <property type="entry name" value="alpha-helical ferredoxin"/>
    <property type="match status" value="1"/>
</dbReference>
<dbReference type="EMBL" id="CASHTH010003719">
    <property type="protein sequence ID" value="CAI8048301.1"/>
    <property type="molecule type" value="Genomic_DNA"/>
</dbReference>
<evidence type="ECO:0000256" key="1">
    <source>
        <dbReference type="ARBA" id="ARBA00022485"/>
    </source>
</evidence>
<dbReference type="GO" id="GO:0046872">
    <property type="term" value="F:metal ion binding"/>
    <property type="evidence" value="ECO:0007669"/>
    <property type="project" value="UniProtKB-KW"/>
</dbReference>
<dbReference type="InterPro" id="IPR017900">
    <property type="entry name" value="4Fe4S_Fe_S_CS"/>
</dbReference>
<organism evidence="6 7">
    <name type="scientific">Geodia barretti</name>
    <name type="common">Barrett's horny sponge</name>
    <dbReference type="NCBI Taxonomy" id="519541"/>
    <lineage>
        <taxon>Eukaryota</taxon>
        <taxon>Metazoa</taxon>
        <taxon>Porifera</taxon>
        <taxon>Demospongiae</taxon>
        <taxon>Heteroscleromorpha</taxon>
        <taxon>Tetractinellida</taxon>
        <taxon>Astrophorina</taxon>
        <taxon>Geodiidae</taxon>
        <taxon>Geodia</taxon>
    </lineage>
</organism>
<dbReference type="AlphaFoldDB" id="A0AA35TIQ2"/>
<feature type="non-terminal residue" evidence="6">
    <location>
        <position position="217"/>
    </location>
</feature>
<sequence>MDKYIRNIYRGVYTVLIGMRVTIRQFFEPNVTHQYPYEHDFEKKRNVREIPKGYRGQLYNRTEDCIGCKKCEMICPVDCITIDATKLPKGERLWDSMNVVHLKDGREIIGIIEGNDKKIKSEDSITLTNLTSRQGPQEVIDRHEVSGLESRTQTFSGDEVSRVVTRNPVVFYLDQFAIDMSLCMYCGLCTEVCPTECLTMKDTLAGVAYSKFDRSDL</sequence>
<dbReference type="Pfam" id="PF00037">
    <property type="entry name" value="Fer4"/>
    <property type="match status" value="2"/>
</dbReference>
<dbReference type="PROSITE" id="PS00198">
    <property type="entry name" value="4FE4S_FER_1"/>
    <property type="match status" value="2"/>
</dbReference>
<evidence type="ECO:0000256" key="2">
    <source>
        <dbReference type="ARBA" id="ARBA00022723"/>
    </source>
</evidence>
<dbReference type="InterPro" id="IPR017896">
    <property type="entry name" value="4Fe4S_Fe-S-bd"/>
</dbReference>
<gene>
    <name evidence="6" type="ORF">GBAR_LOCUS26660</name>
</gene>
<dbReference type="PANTHER" id="PTHR10849">
    <property type="entry name" value="NADH DEHYDROGENASE UBIQUINONE IRON-SULFUR PROTEIN 8, MITOCHONDRIAL"/>
    <property type="match status" value="1"/>
</dbReference>
<keyword evidence="2" id="KW-0479">Metal-binding</keyword>
<name>A0AA35TIQ2_GEOBA</name>
<reference evidence="6" key="1">
    <citation type="submission" date="2023-03" db="EMBL/GenBank/DDBJ databases">
        <authorList>
            <person name="Steffen K."/>
            <person name="Cardenas P."/>
        </authorList>
    </citation>
    <scope>NUCLEOTIDE SEQUENCE</scope>
</reference>
<proteinExistence type="predicted"/>
<keyword evidence="4" id="KW-0411">Iron-sulfur</keyword>
<dbReference type="GO" id="GO:0016651">
    <property type="term" value="F:oxidoreductase activity, acting on NAD(P)H"/>
    <property type="evidence" value="ECO:0007669"/>
    <property type="project" value="InterPro"/>
</dbReference>
<dbReference type="PROSITE" id="PS51379">
    <property type="entry name" value="4FE4S_FER_2"/>
    <property type="match status" value="2"/>
</dbReference>
<evidence type="ECO:0000313" key="6">
    <source>
        <dbReference type="EMBL" id="CAI8048301.1"/>
    </source>
</evidence>
<evidence type="ECO:0000256" key="3">
    <source>
        <dbReference type="ARBA" id="ARBA00023004"/>
    </source>
</evidence>
<feature type="domain" description="4Fe-4S ferredoxin-type" evidence="5">
    <location>
        <begin position="56"/>
        <end position="85"/>
    </location>
</feature>
<keyword evidence="3" id="KW-0408">Iron</keyword>
<dbReference type="Gene3D" id="3.30.70.3270">
    <property type="match status" value="2"/>
</dbReference>
<keyword evidence="7" id="KW-1185">Reference proteome</keyword>
<evidence type="ECO:0000313" key="7">
    <source>
        <dbReference type="Proteomes" id="UP001174909"/>
    </source>
</evidence>
<evidence type="ECO:0000259" key="5">
    <source>
        <dbReference type="PROSITE" id="PS51379"/>
    </source>
</evidence>
<accession>A0AA35TIQ2</accession>
<dbReference type="GO" id="GO:0016020">
    <property type="term" value="C:membrane"/>
    <property type="evidence" value="ECO:0007669"/>
    <property type="project" value="InterPro"/>
</dbReference>
<dbReference type="Proteomes" id="UP001174909">
    <property type="component" value="Unassembled WGS sequence"/>
</dbReference>
<keyword evidence="1" id="KW-0004">4Fe-4S</keyword>